<name>A0A813SZF5_9BILA</name>
<keyword evidence="2" id="KW-0472">Membrane</keyword>
<keyword evidence="2" id="KW-1133">Transmembrane helix</keyword>
<comment type="caution">
    <text evidence="3">The sequence shown here is derived from an EMBL/GenBank/DDBJ whole genome shotgun (WGS) entry which is preliminary data.</text>
</comment>
<evidence type="ECO:0000256" key="1">
    <source>
        <dbReference type="SAM" id="MobiDB-lite"/>
    </source>
</evidence>
<dbReference type="Proteomes" id="UP000663879">
    <property type="component" value="Unassembled WGS sequence"/>
</dbReference>
<feature type="transmembrane region" description="Helical" evidence="2">
    <location>
        <begin position="169"/>
        <end position="189"/>
    </location>
</feature>
<reference evidence="3" key="1">
    <citation type="submission" date="2021-02" db="EMBL/GenBank/DDBJ databases">
        <authorList>
            <person name="Nowell W R."/>
        </authorList>
    </citation>
    <scope>NUCLEOTIDE SEQUENCE</scope>
    <source>
        <strain evidence="3">Ploen Becks lab</strain>
    </source>
</reference>
<protein>
    <submittedName>
        <fullName evidence="3">Uncharacterized protein</fullName>
    </submittedName>
</protein>
<feature type="transmembrane region" description="Helical" evidence="2">
    <location>
        <begin position="209"/>
        <end position="233"/>
    </location>
</feature>
<feature type="transmembrane region" description="Helical" evidence="2">
    <location>
        <begin position="101"/>
        <end position="126"/>
    </location>
</feature>
<feature type="region of interest" description="Disordered" evidence="1">
    <location>
        <begin position="1"/>
        <end position="23"/>
    </location>
</feature>
<keyword evidence="2" id="KW-0812">Transmembrane</keyword>
<feature type="transmembrane region" description="Helical" evidence="2">
    <location>
        <begin position="138"/>
        <end position="157"/>
    </location>
</feature>
<proteinExistence type="predicted"/>
<accession>A0A813SZF5</accession>
<keyword evidence="4" id="KW-1185">Reference proteome</keyword>
<evidence type="ECO:0000313" key="4">
    <source>
        <dbReference type="Proteomes" id="UP000663879"/>
    </source>
</evidence>
<dbReference type="AlphaFoldDB" id="A0A813SZF5"/>
<sequence>MSRTEDLINLSDHTTTPPPTYPNLLVQNQNRQQITQMPISHHQNNHLYPNYPSQLQPQIYASPIHPNAPQYPPVSPFIDISKLPLSMQRNYYIQNNYPTGYIIFHSISLLILALSMIAAEISFFYYSNQREAVNQLGGGLYSGGFMILTVFITLISISCRNFCVMMTSVLSHLVTLIITFSMNVIFHAISVGIMDCTLDQDSCQNNAAFLLGIFLIGSGLLAIFMCLVFSIYVQVKVVGVCSKKNINNSPIQTRYYPNGYYLPQNGFANPNFQ</sequence>
<evidence type="ECO:0000256" key="2">
    <source>
        <dbReference type="SAM" id="Phobius"/>
    </source>
</evidence>
<organism evidence="3 4">
    <name type="scientific">Brachionus calyciflorus</name>
    <dbReference type="NCBI Taxonomy" id="104777"/>
    <lineage>
        <taxon>Eukaryota</taxon>
        <taxon>Metazoa</taxon>
        <taxon>Spiralia</taxon>
        <taxon>Gnathifera</taxon>
        <taxon>Rotifera</taxon>
        <taxon>Eurotatoria</taxon>
        <taxon>Monogononta</taxon>
        <taxon>Pseudotrocha</taxon>
        <taxon>Ploima</taxon>
        <taxon>Brachionidae</taxon>
        <taxon>Brachionus</taxon>
    </lineage>
</organism>
<gene>
    <name evidence="3" type="ORF">OXX778_LOCUS6619</name>
</gene>
<dbReference type="OrthoDB" id="10529922at2759"/>
<evidence type="ECO:0000313" key="3">
    <source>
        <dbReference type="EMBL" id="CAF0803945.1"/>
    </source>
</evidence>
<dbReference type="EMBL" id="CAJNOC010000796">
    <property type="protein sequence ID" value="CAF0803945.1"/>
    <property type="molecule type" value="Genomic_DNA"/>
</dbReference>